<dbReference type="RefSeq" id="WP_022748082.1">
    <property type="nucleotide sequence ID" value="NC_022571.1"/>
</dbReference>
<evidence type="ECO:0000256" key="13">
    <source>
        <dbReference type="ARBA" id="ARBA00023136"/>
    </source>
</evidence>
<evidence type="ECO:0000313" key="17">
    <source>
        <dbReference type="EMBL" id="AGX44567.1"/>
    </source>
</evidence>
<feature type="transmembrane region" description="Helical" evidence="14">
    <location>
        <begin position="12"/>
        <end position="31"/>
    </location>
</feature>
<dbReference type="Gene3D" id="1.10.287.130">
    <property type="match status" value="1"/>
</dbReference>
<dbReference type="Pfam" id="PF00512">
    <property type="entry name" value="HisKA"/>
    <property type="match status" value="1"/>
</dbReference>
<feature type="domain" description="HAMP" evidence="16">
    <location>
        <begin position="188"/>
        <end position="240"/>
    </location>
</feature>
<dbReference type="CDD" id="cd00075">
    <property type="entry name" value="HATPase"/>
    <property type="match status" value="1"/>
</dbReference>
<evidence type="ECO:0000256" key="4">
    <source>
        <dbReference type="ARBA" id="ARBA00022475"/>
    </source>
</evidence>
<proteinExistence type="predicted"/>
<reference evidence="17 18" key="1">
    <citation type="journal article" date="2013" name="Genome Announc.">
        <title>Complete Genome Sequence of the Solvent Producer Clostridium saccharobutylicum NCP262 (DSM 13864).</title>
        <authorList>
            <person name="Poehlein A."/>
            <person name="Hartwich K."/>
            <person name="Krabben P."/>
            <person name="Ehrenreich A."/>
            <person name="Liebl W."/>
            <person name="Durre P."/>
            <person name="Gottschalk G."/>
            <person name="Daniel R."/>
        </authorList>
    </citation>
    <scope>NUCLEOTIDE SEQUENCE [LARGE SCALE GENOMIC DNA]</scope>
    <source>
        <strain evidence="17">DSM 13864</strain>
    </source>
</reference>
<evidence type="ECO:0000256" key="1">
    <source>
        <dbReference type="ARBA" id="ARBA00000085"/>
    </source>
</evidence>
<evidence type="ECO:0000256" key="10">
    <source>
        <dbReference type="ARBA" id="ARBA00022840"/>
    </source>
</evidence>
<evidence type="ECO:0000259" key="15">
    <source>
        <dbReference type="PROSITE" id="PS50109"/>
    </source>
</evidence>
<comment type="catalytic activity">
    <reaction evidence="1">
        <text>ATP + protein L-histidine = ADP + protein N-phospho-L-histidine.</text>
        <dbReference type="EC" id="2.7.13.3"/>
    </reaction>
</comment>
<dbReference type="GeneID" id="55475925"/>
<name>U5MYL0_CLOSA</name>
<feature type="transmembrane region" description="Helical" evidence="14">
    <location>
        <begin position="168"/>
        <end position="187"/>
    </location>
</feature>
<keyword evidence="6 17" id="KW-0808">Transferase</keyword>
<comment type="subcellular location">
    <subcellularLocation>
        <location evidence="2">Cell membrane</location>
        <topology evidence="2">Multi-pass membrane protein</topology>
    </subcellularLocation>
</comment>
<gene>
    <name evidence="17" type="primary">resE12</name>
    <name evidence="17" type="ORF">CLSA_c36060</name>
</gene>
<dbReference type="FunFam" id="1.10.287.130:FF:000001">
    <property type="entry name" value="Two-component sensor histidine kinase"/>
    <property type="match status" value="1"/>
</dbReference>
<dbReference type="Gene3D" id="3.30.565.10">
    <property type="entry name" value="Histidine kinase-like ATPase, C-terminal domain"/>
    <property type="match status" value="1"/>
</dbReference>
<evidence type="ECO:0000313" key="18">
    <source>
        <dbReference type="Proteomes" id="UP000017118"/>
    </source>
</evidence>
<dbReference type="SMART" id="SM00304">
    <property type="entry name" value="HAMP"/>
    <property type="match status" value="1"/>
</dbReference>
<evidence type="ECO:0000256" key="9">
    <source>
        <dbReference type="ARBA" id="ARBA00022777"/>
    </source>
</evidence>
<evidence type="ECO:0000256" key="7">
    <source>
        <dbReference type="ARBA" id="ARBA00022692"/>
    </source>
</evidence>
<evidence type="ECO:0000256" key="11">
    <source>
        <dbReference type="ARBA" id="ARBA00022989"/>
    </source>
</evidence>
<keyword evidence="7 14" id="KW-0812">Transmembrane</keyword>
<dbReference type="GO" id="GO:0005524">
    <property type="term" value="F:ATP binding"/>
    <property type="evidence" value="ECO:0007669"/>
    <property type="project" value="UniProtKB-KW"/>
</dbReference>
<keyword evidence="10" id="KW-0067">ATP-binding</keyword>
<dbReference type="PRINTS" id="PR00344">
    <property type="entry name" value="BCTRLSENSOR"/>
</dbReference>
<dbReference type="PROSITE" id="PS50109">
    <property type="entry name" value="HIS_KIN"/>
    <property type="match status" value="1"/>
</dbReference>
<evidence type="ECO:0000256" key="8">
    <source>
        <dbReference type="ARBA" id="ARBA00022741"/>
    </source>
</evidence>
<dbReference type="SUPFAM" id="SSF47384">
    <property type="entry name" value="Homodimeric domain of signal transducing histidine kinase"/>
    <property type="match status" value="1"/>
</dbReference>
<dbReference type="InterPro" id="IPR003661">
    <property type="entry name" value="HisK_dim/P_dom"/>
</dbReference>
<dbReference type="PROSITE" id="PS50885">
    <property type="entry name" value="HAMP"/>
    <property type="match status" value="1"/>
</dbReference>
<dbReference type="EC" id="2.7.13.3" evidence="3"/>
<dbReference type="Pfam" id="PF02518">
    <property type="entry name" value="HATPase_c"/>
    <property type="match status" value="1"/>
</dbReference>
<evidence type="ECO:0000256" key="2">
    <source>
        <dbReference type="ARBA" id="ARBA00004651"/>
    </source>
</evidence>
<dbReference type="PANTHER" id="PTHR45528">
    <property type="entry name" value="SENSOR HISTIDINE KINASE CPXA"/>
    <property type="match status" value="1"/>
</dbReference>
<dbReference type="GO" id="GO:0000155">
    <property type="term" value="F:phosphorelay sensor kinase activity"/>
    <property type="evidence" value="ECO:0007669"/>
    <property type="project" value="InterPro"/>
</dbReference>
<evidence type="ECO:0000256" key="14">
    <source>
        <dbReference type="SAM" id="Phobius"/>
    </source>
</evidence>
<protein>
    <recommendedName>
        <fullName evidence="3">histidine kinase</fullName>
        <ecNumber evidence="3">2.7.13.3</ecNumber>
    </recommendedName>
</protein>
<dbReference type="HOGENOM" id="CLU_000445_89_6_9"/>
<evidence type="ECO:0000256" key="6">
    <source>
        <dbReference type="ARBA" id="ARBA00022679"/>
    </source>
</evidence>
<dbReference type="AlphaFoldDB" id="U5MYL0"/>
<keyword evidence="18" id="KW-1185">Reference proteome</keyword>
<dbReference type="OrthoDB" id="9762826at2"/>
<dbReference type="InterPro" id="IPR003660">
    <property type="entry name" value="HAMP_dom"/>
</dbReference>
<dbReference type="Gene3D" id="6.10.340.10">
    <property type="match status" value="1"/>
</dbReference>
<organism evidence="17 18">
    <name type="scientific">Clostridium saccharobutylicum DSM 13864</name>
    <dbReference type="NCBI Taxonomy" id="1345695"/>
    <lineage>
        <taxon>Bacteria</taxon>
        <taxon>Bacillati</taxon>
        <taxon>Bacillota</taxon>
        <taxon>Clostridia</taxon>
        <taxon>Eubacteriales</taxon>
        <taxon>Clostridiaceae</taxon>
        <taxon>Clostridium</taxon>
    </lineage>
</organism>
<feature type="domain" description="Histidine kinase" evidence="15">
    <location>
        <begin position="248"/>
        <end position="464"/>
    </location>
</feature>
<dbReference type="CDD" id="cd06225">
    <property type="entry name" value="HAMP"/>
    <property type="match status" value="1"/>
</dbReference>
<dbReference type="SMART" id="SM00388">
    <property type="entry name" value="HisKA"/>
    <property type="match status" value="1"/>
</dbReference>
<dbReference type="eggNOG" id="COG2205">
    <property type="taxonomic scope" value="Bacteria"/>
</dbReference>
<dbReference type="InterPro" id="IPR003594">
    <property type="entry name" value="HATPase_dom"/>
</dbReference>
<accession>U5MYL0</accession>
<sequence>MNKLIGKLWGFIILNIIIIFAISWIFQVVFFEKYYVYQRTKIMQEELNEVSLMIQNSISSDDILNEIIDFGSASNCLVIVTDENFNINYTSATQIKNNNPIILENVKYIKTQIQPQTQKTVKSFKTQGTRFTSIVMGNSVNDAQKGYVIIQSFMEPINETTSVLKKQLMIVCLFSLLIGSCIAFILANKFSKPILEINEASKRIAEGDFDTVVSVKSKDEVAILAQTINHMSKQLKQKDNIKKQFIANISHELKTPLSSIRAYGELLLDCDIVDNNEKDKYAEIIIMNSKKLNNMVEDILELSEIQSGNYILESSSFCLIALIEDVLNDINALAAEKNVQITLETFNDTLLITADKDKIHSVFCNILQNAIRHSNLNGIVEIKLTNIDSNLHICIIDNGDGIPKDKLPYIWDRFYKVDKSRKSEKSGAGLGMAIVKEILKLHNYTYGIESQVGIGTQVWFDITE</sequence>
<dbReference type="InterPro" id="IPR036097">
    <property type="entry name" value="HisK_dim/P_sf"/>
</dbReference>
<dbReference type="SUPFAM" id="SSF55874">
    <property type="entry name" value="ATPase domain of HSP90 chaperone/DNA topoisomerase II/histidine kinase"/>
    <property type="match status" value="1"/>
</dbReference>
<keyword evidence="13 14" id="KW-0472">Membrane</keyword>
<dbReference type="Pfam" id="PF00672">
    <property type="entry name" value="HAMP"/>
    <property type="match status" value="1"/>
</dbReference>
<keyword evidence="12" id="KW-0902">Two-component regulatory system</keyword>
<dbReference type="FunFam" id="3.30.565.10:FF:000006">
    <property type="entry name" value="Sensor histidine kinase WalK"/>
    <property type="match status" value="1"/>
</dbReference>
<keyword evidence="11 14" id="KW-1133">Transmembrane helix</keyword>
<evidence type="ECO:0000256" key="12">
    <source>
        <dbReference type="ARBA" id="ARBA00023012"/>
    </source>
</evidence>
<evidence type="ECO:0000256" key="3">
    <source>
        <dbReference type="ARBA" id="ARBA00012438"/>
    </source>
</evidence>
<dbReference type="EMBL" id="CP006721">
    <property type="protein sequence ID" value="AGX44567.1"/>
    <property type="molecule type" value="Genomic_DNA"/>
</dbReference>
<keyword evidence="4" id="KW-1003">Cell membrane</keyword>
<evidence type="ECO:0000259" key="16">
    <source>
        <dbReference type="PROSITE" id="PS50885"/>
    </source>
</evidence>
<dbReference type="GO" id="GO:0005886">
    <property type="term" value="C:plasma membrane"/>
    <property type="evidence" value="ECO:0007669"/>
    <property type="project" value="UniProtKB-SubCell"/>
</dbReference>
<keyword evidence="5" id="KW-0597">Phosphoprotein</keyword>
<dbReference type="PATRIC" id="fig|1345695.10.peg.1305"/>
<keyword evidence="8" id="KW-0547">Nucleotide-binding</keyword>
<evidence type="ECO:0000256" key="5">
    <source>
        <dbReference type="ARBA" id="ARBA00022553"/>
    </source>
</evidence>
<dbReference type="PANTHER" id="PTHR45528:SF1">
    <property type="entry name" value="SENSOR HISTIDINE KINASE CPXA"/>
    <property type="match status" value="1"/>
</dbReference>
<dbReference type="SMART" id="SM00387">
    <property type="entry name" value="HATPase_c"/>
    <property type="match status" value="1"/>
</dbReference>
<keyword evidence="9 17" id="KW-0418">Kinase</keyword>
<dbReference type="InterPro" id="IPR050398">
    <property type="entry name" value="HssS/ArlS-like"/>
</dbReference>
<dbReference type="InterPro" id="IPR004358">
    <property type="entry name" value="Sig_transdc_His_kin-like_C"/>
</dbReference>
<dbReference type="InterPro" id="IPR005467">
    <property type="entry name" value="His_kinase_dom"/>
</dbReference>
<dbReference type="Proteomes" id="UP000017118">
    <property type="component" value="Chromosome"/>
</dbReference>
<dbReference type="KEGG" id="csb:CLSA_c36060"/>
<dbReference type="InterPro" id="IPR036890">
    <property type="entry name" value="HATPase_C_sf"/>
</dbReference>
<dbReference type="CDD" id="cd00082">
    <property type="entry name" value="HisKA"/>
    <property type="match status" value="1"/>
</dbReference>
<dbReference type="SUPFAM" id="SSF158472">
    <property type="entry name" value="HAMP domain-like"/>
    <property type="match status" value="1"/>
</dbReference>